<evidence type="ECO:0000256" key="1">
    <source>
        <dbReference type="SAM" id="MobiDB-lite"/>
    </source>
</evidence>
<gene>
    <name evidence="2" type="ORF">CL176_05290</name>
</gene>
<accession>A0A347WK51</accession>
<dbReference type="AlphaFoldDB" id="A0A347WK51"/>
<dbReference type="KEGG" id="abae:CL176_05290"/>
<protein>
    <submittedName>
        <fullName evidence="2">Uncharacterized protein</fullName>
    </submittedName>
</protein>
<dbReference type="Proteomes" id="UP000263232">
    <property type="component" value="Chromosome"/>
</dbReference>
<organism evidence="2 3">
    <name type="scientific">Suicoccus acidiformans</name>
    <dbReference type="NCBI Taxonomy" id="2036206"/>
    <lineage>
        <taxon>Bacteria</taxon>
        <taxon>Bacillati</taxon>
        <taxon>Bacillota</taxon>
        <taxon>Bacilli</taxon>
        <taxon>Lactobacillales</taxon>
        <taxon>Aerococcaceae</taxon>
        <taxon>Suicoccus</taxon>
    </lineage>
</organism>
<proteinExistence type="predicted"/>
<sequence>MEIIILLVWLFLFSSARLKNKAETKDKTTSMEAKTQESPKLKQDRIERAPKDLLAFGKPETKRRNVHKQRSKRKDAKKAKAPLSPVSLAEDIESKKARLAQGSNARLDERAKAMPRTHQRQAQAKSAEVLSDLVIDESISALQQEFTIQVERRAEQSQKELPVRQPNSYSWRQAMVLKEILDKPVALRQDQQDC</sequence>
<feature type="compositionally biased region" description="Basic residues" evidence="1">
    <location>
        <begin position="64"/>
        <end position="80"/>
    </location>
</feature>
<feature type="region of interest" description="Disordered" evidence="1">
    <location>
        <begin position="23"/>
        <end position="85"/>
    </location>
</feature>
<keyword evidence="3" id="KW-1185">Reference proteome</keyword>
<reference evidence="2 3" key="1">
    <citation type="submission" date="2017-09" db="EMBL/GenBank/DDBJ databases">
        <title>Complete genome sequence of Oxytococcus suis strain ZY16052.</title>
        <authorList>
            <person name="Li F."/>
        </authorList>
    </citation>
    <scope>NUCLEOTIDE SEQUENCE [LARGE SCALE GENOMIC DNA]</scope>
    <source>
        <strain evidence="2 3">ZY16052</strain>
    </source>
</reference>
<name>A0A347WK51_9LACT</name>
<dbReference type="EMBL" id="CP023434">
    <property type="protein sequence ID" value="AXY25458.1"/>
    <property type="molecule type" value="Genomic_DNA"/>
</dbReference>
<evidence type="ECO:0000313" key="2">
    <source>
        <dbReference type="EMBL" id="AXY25458.1"/>
    </source>
</evidence>
<dbReference type="RefSeq" id="WP_118990370.1">
    <property type="nucleotide sequence ID" value="NZ_CP023434.1"/>
</dbReference>
<evidence type="ECO:0000313" key="3">
    <source>
        <dbReference type="Proteomes" id="UP000263232"/>
    </source>
</evidence>
<feature type="compositionally biased region" description="Basic and acidic residues" evidence="1">
    <location>
        <begin position="23"/>
        <end position="51"/>
    </location>
</feature>